<protein>
    <submittedName>
        <fullName evidence="1">Uncharacterized protein</fullName>
    </submittedName>
</protein>
<organism evidence="1 2">
    <name type="scientific">Diphasiastrum complanatum</name>
    <name type="common">Issler's clubmoss</name>
    <name type="synonym">Lycopodium complanatum</name>
    <dbReference type="NCBI Taxonomy" id="34168"/>
    <lineage>
        <taxon>Eukaryota</taxon>
        <taxon>Viridiplantae</taxon>
        <taxon>Streptophyta</taxon>
        <taxon>Embryophyta</taxon>
        <taxon>Tracheophyta</taxon>
        <taxon>Lycopodiopsida</taxon>
        <taxon>Lycopodiales</taxon>
        <taxon>Lycopodiaceae</taxon>
        <taxon>Lycopodioideae</taxon>
        <taxon>Diphasiastrum</taxon>
    </lineage>
</organism>
<sequence length="107" mass="11876">MVYNLFFLQRLKLLNMVLRRFLKCIVVAAIMIYGAPKVASSYGHPIHSSQQKNIVEGRRLERGEKEYKSREHIVIAPSGSGGVSPSGPSILVSDHLVPTGPDPLHNR</sequence>
<name>A0ACC2E2K8_DIPCM</name>
<reference evidence="2" key="1">
    <citation type="journal article" date="2024" name="Proc. Natl. Acad. Sci. U.S.A.">
        <title>Extraordinary preservation of gene collinearity over three hundred million years revealed in homosporous lycophytes.</title>
        <authorList>
            <person name="Li C."/>
            <person name="Wickell D."/>
            <person name="Kuo L.Y."/>
            <person name="Chen X."/>
            <person name="Nie B."/>
            <person name="Liao X."/>
            <person name="Peng D."/>
            <person name="Ji J."/>
            <person name="Jenkins J."/>
            <person name="Williams M."/>
            <person name="Shu S."/>
            <person name="Plott C."/>
            <person name="Barry K."/>
            <person name="Rajasekar S."/>
            <person name="Grimwood J."/>
            <person name="Han X."/>
            <person name="Sun S."/>
            <person name="Hou Z."/>
            <person name="He W."/>
            <person name="Dai G."/>
            <person name="Sun C."/>
            <person name="Schmutz J."/>
            <person name="Leebens-Mack J.H."/>
            <person name="Li F.W."/>
            <person name="Wang L."/>
        </authorList>
    </citation>
    <scope>NUCLEOTIDE SEQUENCE [LARGE SCALE GENOMIC DNA]</scope>
    <source>
        <strain evidence="2">cv. PW_Plant_1</strain>
    </source>
</reference>
<evidence type="ECO:0000313" key="1">
    <source>
        <dbReference type="EMBL" id="KAJ7560745.1"/>
    </source>
</evidence>
<dbReference type="EMBL" id="CM055095">
    <property type="protein sequence ID" value="KAJ7560745.1"/>
    <property type="molecule type" value="Genomic_DNA"/>
</dbReference>
<accession>A0ACC2E2K8</accession>
<gene>
    <name evidence="1" type="ORF">O6H91_04G143800</name>
</gene>
<keyword evidence="2" id="KW-1185">Reference proteome</keyword>
<proteinExistence type="predicted"/>
<evidence type="ECO:0000313" key="2">
    <source>
        <dbReference type="Proteomes" id="UP001162992"/>
    </source>
</evidence>
<comment type="caution">
    <text evidence="1">The sequence shown here is derived from an EMBL/GenBank/DDBJ whole genome shotgun (WGS) entry which is preliminary data.</text>
</comment>
<dbReference type="Proteomes" id="UP001162992">
    <property type="component" value="Chromosome 4"/>
</dbReference>